<reference evidence="1" key="1">
    <citation type="submission" date="2022-04" db="EMBL/GenBank/DDBJ databases">
        <title>Jade perch genome.</title>
        <authorList>
            <person name="Chao B."/>
        </authorList>
    </citation>
    <scope>NUCLEOTIDE SEQUENCE</scope>
    <source>
        <strain evidence="1">CB-2022</strain>
    </source>
</reference>
<dbReference type="EMBL" id="CM041544">
    <property type="protein sequence ID" value="KAI3363083.1"/>
    <property type="molecule type" value="Genomic_DNA"/>
</dbReference>
<proteinExistence type="predicted"/>
<name>A0ACB8W8I3_9TELE</name>
<comment type="caution">
    <text evidence="1">The sequence shown here is derived from an EMBL/GenBank/DDBJ whole genome shotgun (WGS) entry which is preliminary data.</text>
</comment>
<protein>
    <submittedName>
        <fullName evidence="1">Uncharacterized protein</fullName>
    </submittedName>
</protein>
<organism evidence="1 2">
    <name type="scientific">Scortum barcoo</name>
    <name type="common">barcoo grunter</name>
    <dbReference type="NCBI Taxonomy" id="214431"/>
    <lineage>
        <taxon>Eukaryota</taxon>
        <taxon>Metazoa</taxon>
        <taxon>Chordata</taxon>
        <taxon>Craniata</taxon>
        <taxon>Vertebrata</taxon>
        <taxon>Euteleostomi</taxon>
        <taxon>Actinopterygii</taxon>
        <taxon>Neopterygii</taxon>
        <taxon>Teleostei</taxon>
        <taxon>Neoteleostei</taxon>
        <taxon>Acanthomorphata</taxon>
        <taxon>Eupercaria</taxon>
        <taxon>Centrarchiformes</taxon>
        <taxon>Terapontoidei</taxon>
        <taxon>Terapontidae</taxon>
        <taxon>Scortum</taxon>
    </lineage>
</organism>
<dbReference type="Proteomes" id="UP000831701">
    <property type="component" value="Chromosome 14"/>
</dbReference>
<keyword evidence="2" id="KW-1185">Reference proteome</keyword>
<gene>
    <name evidence="1" type="ORF">L3Q82_011536</name>
</gene>
<evidence type="ECO:0000313" key="1">
    <source>
        <dbReference type="EMBL" id="KAI3363083.1"/>
    </source>
</evidence>
<sequence length="349" mass="40323">MFPPGRRPQGRLRTRWRDYVSQLAWERLREVPPEELEEVVWGEGSLCISVILLLVVQTGQLRQVSPLSAPIQAVNVTQPGGEGLQALTYNRCTYPFEQLFTHSSNTIIKSADDMIVISLITGDDETAYRKEVRALTSWCQDNNLHLNVSKTKELIVDFRKRQREEHAPLSINRTTVERVKQLQVRPGLIHTDFITKTSRQWLFFLRRLWRFNMNLRILCSFYRCIIERILTGCMTTWYAWQLHHKALQRVVKAAQHITRTELPSLEDLYTECKKKTNRIIKASLSLVVRARMLHLEPSARRQQAEQFVAGVTGVLNDFGGLLPTPLGVEVLHGWQLRPGDVLSSFHHPL</sequence>
<evidence type="ECO:0000313" key="2">
    <source>
        <dbReference type="Proteomes" id="UP000831701"/>
    </source>
</evidence>
<accession>A0ACB8W8I3</accession>